<gene>
    <name evidence="2" type="ORF">HYH03_017038</name>
</gene>
<dbReference type="PANTHER" id="PTHR19862">
    <property type="entry name" value="WD REPEAT-CONTAINING PROTEIN 48"/>
    <property type="match status" value="1"/>
</dbReference>
<evidence type="ECO:0000313" key="3">
    <source>
        <dbReference type="Proteomes" id="UP000612055"/>
    </source>
</evidence>
<keyword evidence="1" id="KW-1133">Transmembrane helix</keyword>
<evidence type="ECO:0000256" key="1">
    <source>
        <dbReference type="SAM" id="Phobius"/>
    </source>
</evidence>
<accession>A0A835XGF7</accession>
<dbReference type="GO" id="GO:0043130">
    <property type="term" value="F:ubiquitin binding"/>
    <property type="evidence" value="ECO:0007669"/>
    <property type="project" value="TreeGrafter"/>
</dbReference>
<dbReference type="PANTHER" id="PTHR19862:SF14">
    <property type="entry name" value="WD REPEAT-CONTAINING PROTEIN 48"/>
    <property type="match status" value="1"/>
</dbReference>
<name>A0A835XGF7_9CHLO</name>
<keyword evidence="1" id="KW-0812">Transmembrane</keyword>
<evidence type="ECO:0000313" key="2">
    <source>
        <dbReference type="EMBL" id="KAG2484157.1"/>
    </source>
</evidence>
<keyword evidence="3" id="KW-1185">Reference proteome</keyword>
<dbReference type="EMBL" id="JAEHOE010000156">
    <property type="protein sequence ID" value="KAG2484157.1"/>
    <property type="molecule type" value="Genomic_DNA"/>
</dbReference>
<dbReference type="AlphaFoldDB" id="A0A835XGF7"/>
<keyword evidence="1" id="KW-0472">Membrane</keyword>
<feature type="transmembrane region" description="Helical" evidence="1">
    <location>
        <begin position="65"/>
        <end position="92"/>
    </location>
</feature>
<dbReference type="GO" id="GO:0000724">
    <property type="term" value="P:double-strand break repair via homologous recombination"/>
    <property type="evidence" value="ECO:0007669"/>
    <property type="project" value="TreeGrafter"/>
</dbReference>
<proteinExistence type="predicted"/>
<dbReference type="OrthoDB" id="544664at2759"/>
<dbReference type="Proteomes" id="UP000612055">
    <property type="component" value="Unassembled WGS sequence"/>
</dbReference>
<dbReference type="InterPro" id="IPR051246">
    <property type="entry name" value="WDR48"/>
</dbReference>
<protein>
    <submittedName>
        <fullName evidence="2">Uncharacterized protein</fullName>
    </submittedName>
</protein>
<comment type="caution">
    <text evidence="2">The sequence shown here is derived from an EMBL/GenBank/DDBJ whole genome shotgun (WGS) entry which is preliminary data.</text>
</comment>
<organism evidence="2 3">
    <name type="scientific">Edaphochlamys debaryana</name>
    <dbReference type="NCBI Taxonomy" id="47281"/>
    <lineage>
        <taxon>Eukaryota</taxon>
        <taxon>Viridiplantae</taxon>
        <taxon>Chlorophyta</taxon>
        <taxon>core chlorophytes</taxon>
        <taxon>Chlorophyceae</taxon>
        <taxon>CS clade</taxon>
        <taxon>Chlamydomonadales</taxon>
        <taxon>Chlamydomonadales incertae sedis</taxon>
        <taxon>Edaphochlamys</taxon>
    </lineage>
</organism>
<reference evidence="2" key="1">
    <citation type="journal article" date="2020" name="bioRxiv">
        <title>Comparative genomics of Chlamydomonas.</title>
        <authorList>
            <person name="Craig R.J."/>
            <person name="Hasan A.R."/>
            <person name="Ness R.W."/>
            <person name="Keightley P.D."/>
        </authorList>
    </citation>
    <scope>NUCLEOTIDE SEQUENCE</scope>
    <source>
        <strain evidence="2">CCAP 11/70</strain>
    </source>
</reference>
<sequence length="122" mass="14434">MVAIFVLFPSWASAGFSVFSCMEVDGPQQTSTSQQYTAREFAAMTHPRGYWTRDMQQGCYTGVHIALYVPLGVVFLLVFCLSPPLVNFFLLWRIRDDLQYDTHTQRVYGFMYLRYKPRYFWW</sequence>